<accession>A0AAN6WTR7</accession>
<evidence type="ECO:0008006" key="6">
    <source>
        <dbReference type="Google" id="ProtNLM"/>
    </source>
</evidence>
<keyword evidence="1" id="KW-0677">Repeat</keyword>
<dbReference type="InterPro" id="IPR002110">
    <property type="entry name" value="Ankyrin_rpt"/>
</dbReference>
<name>A0AAN6WTR7_9PEZI</name>
<reference evidence="4" key="2">
    <citation type="submission" date="2023-05" db="EMBL/GenBank/DDBJ databases">
        <authorList>
            <consortium name="Lawrence Berkeley National Laboratory"/>
            <person name="Steindorff A."/>
            <person name="Hensen N."/>
            <person name="Bonometti L."/>
            <person name="Westerberg I."/>
            <person name="Brannstrom I.O."/>
            <person name="Guillou S."/>
            <person name="Cros-Aarteil S."/>
            <person name="Calhoun S."/>
            <person name="Haridas S."/>
            <person name="Kuo A."/>
            <person name="Mondo S."/>
            <person name="Pangilinan J."/>
            <person name="Riley R."/>
            <person name="Labutti K."/>
            <person name="Andreopoulos B."/>
            <person name="Lipzen A."/>
            <person name="Chen C."/>
            <person name="Yanf M."/>
            <person name="Daum C."/>
            <person name="Ng V."/>
            <person name="Clum A."/>
            <person name="Ohm R."/>
            <person name="Martin F."/>
            <person name="Silar P."/>
            <person name="Natvig D."/>
            <person name="Lalanne C."/>
            <person name="Gautier V."/>
            <person name="Ament-Velasquez S.L."/>
            <person name="Kruys A."/>
            <person name="Hutchinson M.I."/>
            <person name="Powell A.J."/>
            <person name="Barry K."/>
            <person name="Miller A.N."/>
            <person name="Grigoriev I.V."/>
            <person name="Debuchy R."/>
            <person name="Gladieux P."/>
            <person name="Thoren M.H."/>
            <person name="Johannesson H."/>
        </authorList>
    </citation>
    <scope>NUCLEOTIDE SEQUENCE</scope>
    <source>
        <strain evidence="4">PSN309</strain>
    </source>
</reference>
<organism evidence="4 5">
    <name type="scientific">Podospora australis</name>
    <dbReference type="NCBI Taxonomy" id="1536484"/>
    <lineage>
        <taxon>Eukaryota</taxon>
        <taxon>Fungi</taxon>
        <taxon>Dikarya</taxon>
        <taxon>Ascomycota</taxon>
        <taxon>Pezizomycotina</taxon>
        <taxon>Sordariomycetes</taxon>
        <taxon>Sordariomycetidae</taxon>
        <taxon>Sordariales</taxon>
        <taxon>Podosporaceae</taxon>
        <taxon>Podospora</taxon>
    </lineage>
</organism>
<reference evidence="4" key="1">
    <citation type="journal article" date="2023" name="Mol. Phylogenet. Evol.">
        <title>Genome-scale phylogeny and comparative genomics of the fungal order Sordariales.</title>
        <authorList>
            <person name="Hensen N."/>
            <person name="Bonometti L."/>
            <person name="Westerberg I."/>
            <person name="Brannstrom I.O."/>
            <person name="Guillou S."/>
            <person name="Cros-Aarteil S."/>
            <person name="Calhoun S."/>
            <person name="Haridas S."/>
            <person name="Kuo A."/>
            <person name="Mondo S."/>
            <person name="Pangilinan J."/>
            <person name="Riley R."/>
            <person name="LaButti K."/>
            <person name="Andreopoulos B."/>
            <person name="Lipzen A."/>
            <person name="Chen C."/>
            <person name="Yan M."/>
            <person name="Daum C."/>
            <person name="Ng V."/>
            <person name="Clum A."/>
            <person name="Steindorff A."/>
            <person name="Ohm R.A."/>
            <person name="Martin F."/>
            <person name="Silar P."/>
            <person name="Natvig D.O."/>
            <person name="Lalanne C."/>
            <person name="Gautier V."/>
            <person name="Ament-Velasquez S.L."/>
            <person name="Kruys A."/>
            <person name="Hutchinson M.I."/>
            <person name="Powell A.J."/>
            <person name="Barry K."/>
            <person name="Miller A.N."/>
            <person name="Grigoriev I.V."/>
            <person name="Debuchy R."/>
            <person name="Gladieux P."/>
            <person name="Hiltunen Thoren M."/>
            <person name="Johannesson H."/>
        </authorList>
    </citation>
    <scope>NUCLEOTIDE SEQUENCE</scope>
    <source>
        <strain evidence="4">PSN309</strain>
    </source>
</reference>
<proteinExistence type="predicted"/>
<protein>
    <recommendedName>
        <fullName evidence="6">Ankyrin</fullName>
    </recommendedName>
</protein>
<keyword evidence="5" id="KW-1185">Reference proteome</keyword>
<feature type="repeat" description="ANK" evidence="3">
    <location>
        <begin position="413"/>
        <end position="447"/>
    </location>
</feature>
<dbReference type="InterPro" id="IPR036770">
    <property type="entry name" value="Ankyrin_rpt-contain_sf"/>
</dbReference>
<dbReference type="Gene3D" id="1.25.40.20">
    <property type="entry name" value="Ankyrin repeat-containing domain"/>
    <property type="match status" value="3"/>
</dbReference>
<gene>
    <name evidence="4" type="ORF">QBC35DRAFT_210328</name>
</gene>
<keyword evidence="2 3" id="KW-0040">ANK repeat</keyword>
<sequence length="834" mass="91384">MKDPSSTISSAIEGLIAACIRCSTNLRHACIQHFNTPALILALANEATDCGVVLARLHRTVPSLRVPRTDGMEMFRVLDGPIQHLNGMLGELEALVRALNSGSSKSSVCDTTWHMKRIRADELRFRLREARTRTNELLTSYTGSTTGRIRLQLQGVQLVTKHAQDRSRSCRHNSTEFKIIRKQGVMYGEETRMVFKPDGHSQWTPGGLIPFDSLIRTVLEDWIRNPRTQKSHLGQGQITSDTTIAKHLENTIVVSVMQLRTRCINSDCGCACHTRSASLPGPVGANSHLSKSLRYLLRALFSGYTVCPSFSNRAAYTYTNQCSKSSCISVTSPTKPDILTYAFPIWFLASTAINLHLEATASLALRPPLRAHRRIRLDPGTLLYSVYQGDLTSLRHALISGDRTQLQDVTEHGGYPILTLALKSQRPSVEMLRLLLRAGADPDHRDDTGTSPRTLAAIAVLAPWLSKYPPKFLSKLPTLFSLSWQDCIEDGLELTYLHKVSLNLHPFGLSHALRQRPLPEHLRYQLNAFDACSLTPLILAASQQDVAGVRVLLAAGADPNIRSSSGTTALFYAVGNVRGCTESPTDTLAALVAAGADVNAQDGDGYTPLRQAALGGNVAAMKVLLDGGARPTLSQEVMMTATGPKAAPAPILYAIHGESVEATKLLLERGENLLFRDYPGERTLVYFSVQVNSHACLEFLLGKLLDDQVEAVVGAIATGHPLWPTLLHVAAGVGDVKTLEILARWTAGWRLVTIPPEVLLGLENCQGQTPLKVFEVQRDLTEELVVAFRNLMLVICHCGGGGIDGGEGRERGRRCSGKRKYREEEGEERLWESN</sequence>
<comment type="caution">
    <text evidence="4">The sequence shown here is derived from an EMBL/GenBank/DDBJ whole genome shotgun (WGS) entry which is preliminary data.</text>
</comment>
<dbReference type="SUPFAM" id="SSF48403">
    <property type="entry name" value="Ankyrin repeat"/>
    <property type="match status" value="1"/>
</dbReference>
<feature type="repeat" description="ANK" evidence="3">
    <location>
        <begin position="532"/>
        <end position="564"/>
    </location>
</feature>
<dbReference type="AlphaFoldDB" id="A0AAN6WTR7"/>
<dbReference type="SMART" id="SM00248">
    <property type="entry name" value="ANK"/>
    <property type="match status" value="6"/>
</dbReference>
<dbReference type="PROSITE" id="PS50088">
    <property type="entry name" value="ANK_REPEAT"/>
    <property type="match status" value="3"/>
</dbReference>
<dbReference type="Proteomes" id="UP001302126">
    <property type="component" value="Unassembled WGS sequence"/>
</dbReference>
<dbReference type="Pfam" id="PF12796">
    <property type="entry name" value="Ank_2"/>
    <property type="match status" value="1"/>
</dbReference>
<evidence type="ECO:0000256" key="2">
    <source>
        <dbReference type="ARBA" id="ARBA00023043"/>
    </source>
</evidence>
<dbReference type="PROSITE" id="PS50297">
    <property type="entry name" value="ANK_REP_REGION"/>
    <property type="match status" value="1"/>
</dbReference>
<dbReference type="PANTHER" id="PTHR24198">
    <property type="entry name" value="ANKYRIN REPEAT AND PROTEIN KINASE DOMAIN-CONTAINING PROTEIN"/>
    <property type="match status" value="1"/>
</dbReference>
<feature type="repeat" description="ANK" evidence="3">
    <location>
        <begin position="604"/>
        <end position="636"/>
    </location>
</feature>
<dbReference type="EMBL" id="MU864391">
    <property type="protein sequence ID" value="KAK4188223.1"/>
    <property type="molecule type" value="Genomic_DNA"/>
</dbReference>
<dbReference type="PANTHER" id="PTHR24198:SF165">
    <property type="entry name" value="ANKYRIN REPEAT-CONTAINING PROTEIN-RELATED"/>
    <property type="match status" value="1"/>
</dbReference>
<evidence type="ECO:0000256" key="1">
    <source>
        <dbReference type="ARBA" id="ARBA00022737"/>
    </source>
</evidence>
<evidence type="ECO:0000256" key="3">
    <source>
        <dbReference type="PROSITE-ProRule" id="PRU00023"/>
    </source>
</evidence>
<evidence type="ECO:0000313" key="5">
    <source>
        <dbReference type="Proteomes" id="UP001302126"/>
    </source>
</evidence>
<evidence type="ECO:0000313" key="4">
    <source>
        <dbReference type="EMBL" id="KAK4188223.1"/>
    </source>
</evidence>